<dbReference type="NCBIfam" id="TIGR01221">
    <property type="entry name" value="rmlC"/>
    <property type="match status" value="1"/>
</dbReference>
<dbReference type="InterPro" id="IPR000888">
    <property type="entry name" value="RmlC-like"/>
</dbReference>
<name>A0A1I1TNL1_9BACL</name>
<evidence type="ECO:0000256" key="3">
    <source>
        <dbReference type="RuleBase" id="RU364069"/>
    </source>
</evidence>
<gene>
    <name evidence="4" type="ORF">SAMN05216378_0609</name>
</gene>
<dbReference type="UniPathway" id="UPA00124"/>
<comment type="catalytic activity">
    <reaction evidence="3">
        <text>dTDP-4-dehydro-6-deoxy-alpha-D-glucose = dTDP-4-dehydro-beta-L-rhamnose</text>
        <dbReference type="Rhea" id="RHEA:16969"/>
        <dbReference type="ChEBI" id="CHEBI:57649"/>
        <dbReference type="ChEBI" id="CHEBI:62830"/>
        <dbReference type="EC" id="5.1.3.13"/>
    </reaction>
</comment>
<dbReference type="PANTHER" id="PTHR21047:SF2">
    <property type="entry name" value="THYMIDINE DIPHOSPHO-4-KETO-RHAMNOSE 3,5-EPIMERASE"/>
    <property type="match status" value="1"/>
</dbReference>
<dbReference type="InterPro" id="IPR014710">
    <property type="entry name" value="RmlC-like_jellyroll"/>
</dbReference>
<evidence type="ECO:0000256" key="1">
    <source>
        <dbReference type="PIRSR" id="PIRSR600888-1"/>
    </source>
</evidence>
<dbReference type="GO" id="GO:0008830">
    <property type="term" value="F:dTDP-4-dehydrorhamnose 3,5-epimerase activity"/>
    <property type="evidence" value="ECO:0007669"/>
    <property type="project" value="UniProtKB-UniRule"/>
</dbReference>
<evidence type="ECO:0000313" key="4">
    <source>
        <dbReference type="EMBL" id="SFD60326.1"/>
    </source>
</evidence>
<dbReference type="Gene3D" id="2.60.120.10">
    <property type="entry name" value="Jelly Rolls"/>
    <property type="match status" value="1"/>
</dbReference>
<sequence length="182" mass="21314">MLFHTTSLEGVFLIEPEQLTDNRGFFARAFCRDQFKERGLEENFQQWSISSNIHKGTIRGMHFQNLPFAESKMIQCIQGSVYDVVVDIRKGSKTYKQWEAFRLSGENHHMLYIPPGYAHGFQTLEPHSTLYYHMSGIYDPAVQNGARYDDPAFHIKWIYQDPVISERDAHLAPWRDEYALHL</sequence>
<comment type="pathway">
    <text evidence="3">Carbohydrate biosynthesis; dTDP-L-rhamnose biosynthesis.</text>
</comment>
<organism evidence="4 5">
    <name type="scientific">Paenibacillus catalpae</name>
    <dbReference type="NCBI Taxonomy" id="1045775"/>
    <lineage>
        <taxon>Bacteria</taxon>
        <taxon>Bacillati</taxon>
        <taxon>Bacillota</taxon>
        <taxon>Bacilli</taxon>
        <taxon>Bacillales</taxon>
        <taxon>Paenibacillaceae</taxon>
        <taxon>Paenibacillus</taxon>
    </lineage>
</organism>
<proteinExistence type="inferred from homology"/>
<comment type="function">
    <text evidence="3">Catalyzes the epimerization of the C3' and C5'positions of dTDP-6-deoxy-D-xylo-4-hexulose, forming dTDP-6-deoxy-L-lyxo-4-hexulose.</text>
</comment>
<feature type="active site" description="Proton acceptor" evidence="1">
    <location>
        <position position="62"/>
    </location>
</feature>
<evidence type="ECO:0000313" key="5">
    <source>
        <dbReference type="Proteomes" id="UP000198855"/>
    </source>
</evidence>
<protein>
    <recommendedName>
        <fullName evidence="3">dTDP-4-dehydrorhamnose 3,5-epimerase</fullName>
        <ecNumber evidence="3">5.1.3.13</ecNumber>
    </recommendedName>
    <alternativeName>
        <fullName evidence="3">Thymidine diphospho-4-keto-rhamnose 3,5-epimerase</fullName>
    </alternativeName>
</protein>
<keyword evidence="5" id="KW-1185">Reference proteome</keyword>
<dbReference type="EC" id="5.1.3.13" evidence="3"/>
<feature type="active site" description="Proton donor" evidence="1">
    <location>
        <position position="132"/>
    </location>
</feature>
<dbReference type="OrthoDB" id="9800680at2"/>
<dbReference type="RefSeq" id="WP_091180845.1">
    <property type="nucleotide sequence ID" value="NZ_FOMT01000001.1"/>
</dbReference>
<comment type="subunit">
    <text evidence="3">Homodimer.</text>
</comment>
<feature type="site" description="Participates in a stacking interaction with the thymidine ring of dTDP-4-oxo-6-deoxyglucose" evidence="2">
    <location>
        <position position="138"/>
    </location>
</feature>
<dbReference type="CDD" id="cd00438">
    <property type="entry name" value="cupin_RmlC"/>
    <property type="match status" value="1"/>
</dbReference>
<evidence type="ECO:0000256" key="2">
    <source>
        <dbReference type="PIRSR" id="PIRSR600888-3"/>
    </source>
</evidence>
<dbReference type="AlphaFoldDB" id="A0A1I1TNL1"/>
<dbReference type="InterPro" id="IPR011051">
    <property type="entry name" value="RmlC_Cupin_sf"/>
</dbReference>
<dbReference type="Pfam" id="PF00908">
    <property type="entry name" value="dTDP_sugar_isom"/>
    <property type="match status" value="1"/>
</dbReference>
<dbReference type="GO" id="GO:0000271">
    <property type="term" value="P:polysaccharide biosynthetic process"/>
    <property type="evidence" value="ECO:0007669"/>
    <property type="project" value="TreeGrafter"/>
</dbReference>
<dbReference type="Proteomes" id="UP000198855">
    <property type="component" value="Unassembled WGS sequence"/>
</dbReference>
<dbReference type="GO" id="GO:0019305">
    <property type="term" value="P:dTDP-rhamnose biosynthetic process"/>
    <property type="evidence" value="ECO:0007669"/>
    <property type="project" value="UniProtKB-UniRule"/>
</dbReference>
<dbReference type="GO" id="GO:0005829">
    <property type="term" value="C:cytosol"/>
    <property type="evidence" value="ECO:0007669"/>
    <property type="project" value="TreeGrafter"/>
</dbReference>
<dbReference type="EMBL" id="FOMT01000001">
    <property type="protein sequence ID" value="SFD60326.1"/>
    <property type="molecule type" value="Genomic_DNA"/>
</dbReference>
<dbReference type="PANTHER" id="PTHR21047">
    <property type="entry name" value="DTDP-6-DEOXY-D-GLUCOSE-3,5 EPIMERASE"/>
    <property type="match status" value="1"/>
</dbReference>
<reference evidence="5" key="1">
    <citation type="submission" date="2016-10" db="EMBL/GenBank/DDBJ databases">
        <authorList>
            <person name="Varghese N."/>
            <person name="Submissions S."/>
        </authorList>
    </citation>
    <scope>NUCLEOTIDE SEQUENCE [LARGE SCALE GENOMIC DNA]</scope>
    <source>
        <strain evidence="5">CGMCC 1.10784</strain>
    </source>
</reference>
<comment type="similarity">
    <text evidence="3">Belongs to the dTDP-4-dehydrorhamnose 3,5-epimerase family.</text>
</comment>
<dbReference type="STRING" id="1045775.SAMN05216378_0609"/>
<keyword evidence="3" id="KW-0413">Isomerase</keyword>
<dbReference type="SUPFAM" id="SSF51182">
    <property type="entry name" value="RmlC-like cupins"/>
    <property type="match status" value="1"/>
</dbReference>
<accession>A0A1I1TNL1</accession>